<dbReference type="EMBL" id="JACLAG010000001">
    <property type="protein sequence ID" value="MBC2619946.1"/>
    <property type="molecule type" value="Genomic_DNA"/>
</dbReference>
<dbReference type="InterPro" id="IPR006375">
    <property type="entry name" value="Man1P_GuaTrfase/Man6P_Isoase"/>
</dbReference>
<accession>A0A7X1BQA9</accession>
<feature type="domain" description="Mannose-6-phosphate isomerase type II C-terminal" evidence="11">
    <location>
        <begin position="352"/>
        <end position="467"/>
    </location>
</feature>
<name>A0A7X1BQA9_9ENTR</name>
<organism evidence="13 14">
    <name type="scientific">Citrobacter cronae</name>
    <dbReference type="NCBI Taxonomy" id="1748967"/>
    <lineage>
        <taxon>Bacteria</taxon>
        <taxon>Pseudomonadati</taxon>
        <taxon>Pseudomonadota</taxon>
        <taxon>Gammaproteobacteria</taxon>
        <taxon>Enterobacterales</taxon>
        <taxon>Enterobacteriaceae</taxon>
        <taxon>Citrobacter</taxon>
        <taxon>Citrobacter freundii complex</taxon>
    </lineage>
</organism>
<gene>
    <name evidence="13" type="ORF">H7I73_09870</name>
</gene>
<dbReference type="PANTHER" id="PTHR46390:SF1">
    <property type="entry name" value="MANNOSE-1-PHOSPHATE GUANYLYLTRANSFERASE"/>
    <property type="match status" value="1"/>
</dbReference>
<comment type="pathway">
    <text evidence="1">Nucleotide-sugar biosynthesis; GDP-alpha-D-mannose biosynthesis; GDP-alpha-D-mannose from alpha-D-mannose 1-phosphate (GTP route): step 1/1.</text>
</comment>
<evidence type="ECO:0000256" key="6">
    <source>
        <dbReference type="ARBA" id="ARBA00022741"/>
    </source>
</evidence>
<comment type="similarity">
    <text evidence="2 9">Belongs to the mannose-6-phosphate isomerase type 2 family.</text>
</comment>
<dbReference type="InterPro" id="IPR014710">
    <property type="entry name" value="RmlC-like_jellyroll"/>
</dbReference>
<dbReference type="InterPro" id="IPR001538">
    <property type="entry name" value="Man6P_isomerase-2_C"/>
</dbReference>
<evidence type="ECO:0000256" key="5">
    <source>
        <dbReference type="ARBA" id="ARBA00022695"/>
    </source>
</evidence>
<sequence>MSKLVPVIMAGGTGSRLWPLSREHHPKQFLTVEGEFSMLQNTIKRLSPLLVSEPVVICNDSHRFLVAEQLRAIDKLANNIILEPVGRNTAPAIALAAFCALQNTDDEDPLLLILAADHVIRDEKAFIEAINHAESHATLGKLVTFGIVPTHAETGYGYIRRGEAIDAQAYAVAEFVEKPDYNTACHYIESGKYYWNSGMFLFRASSFLNELKQLSPDIYHACKRAVGRINPDLDFIRIDKESFTLCPSNSIDYAVMEHTQHAVVVPMDAGWSDVGSWSSLWDISHKDQQRNVLHGDVFAHSSEDNYIYSESAFISTIGVNNLVIIQTADALLVSDKASVQDVKKVVDYLKKNNRNEHKKHLETFRPWGKYTVIDSGDNYLVKRISVKPGEKFVAQMHEHRVEHWIVVSGTALVTKGELTFIVSENESTFIPVNTIHALENPGVIPLELIEIQSGTYLSEDDIIRLEQRSGYSE</sequence>
<dbReference type="InterPro" id="IPR054566">
    <property type="entry name" value="ManC/GMP-like_b-helix"/>
</dbReference>
<dbReference type="SUPFAM" id="SSF53448">
    <property type="entry name" value="Nucleotide-diphospho-sugar transferases"/>
    <property type="match status" value="1"/>
</dbReference>
<dbReference type="GO" id="GO:0000271">
    <property type="term" value="P:polysaccharide biosynthetic process"/>
    <property type="evidence" value="ECO:0007669"/>
    <property type="project" value="InterPro"/>
</dbReference>
<dbReference type="EC" id="2.7.7.13" evidence="3"/>
<dbReference type="CDD" id="cd02509">
    <property type="entry name" value="GDP-M1P_Guanylyltransferase"/>
    <property type="match status" value="1"/>
</dbReference>
<feature type="domain" description="MannoseP isomerase/GMP-like beta-helix" evidence="12">
    <location>
        <begin position="302"/>
        <end position="349"/>
    </location>
</feature>
<dbReference type="Gene3D" id="3.90.550.10">
    <property type="entry name" value="Spore Coat Polysaccharide Biosynthesis Protein SpsA, Chain A"/>
    <property type="match status" value="1"/>
</dbReference>
<dbReference type="InterPro" id="IPR049577">
    <property type="entry name" value="GMPP_N"/>
</dbReference>
<keyword evidence="7" id="KW-0342">GTP-binding</keyword>
<dbReference type="PANTHER" id="PTHR46390">
    <property type="entry name" value="MANNOSE-1-PHOSPHATE GUANYLYLTRANSFERASE"/>
    <property type="match status" value="1"/>
</dbReference>
<keyword evidence="4 13" id="KW-0808">Transferase</keyword>
<dbReference type="InterPro" id="IPR029044">
    <property type="entry name" value="Nucleotide-diphossugar_trans"/>
</dbReference>
<comment type="catalytic activity">
    <reaction evidence="8">
        <text>alpha-D-mannose 1-phosphate + GTP + H(+) = GDP-alpha-D-mannose + diphosphate</text>
        <dbReference type="Rhea" id="RHEA:15229"/>
        <dbReference type="ChEBI" id="CHEBI:15378"/>
        <dbReference type="ChEBI" id="CHEBI:33019"/>
        <dbReference type="ChEBI" id="CHEBI:37565"/>
        <dbReference type="ChEBI" id="CHEBI:57527"/>
        <dbReference type="ChEBI" id="CHEBI:58409"/>
        <dbReference type="EC" id="2.7.7.13"/>
    </reaction>
</comment>
<dbReference type="Pfam" id="PF00483">
    <property type="entry name" value="NTP_transferase"/>
    <property type="match status" value="1"/>
</dbReference>
<feature type="domain" description="Nucleotidyl transferase" evidence="10">
    <location>
        <begin position="6"/>
        <end position="289"/>
    </location>
</feature>
<dbReference type="InterPro" id="IPR051161">
    <property type="entry name" value="Mannose-6P_isomerase_type2"/>
</dbReference>
<dbReference type="Gene3D" id="2.60.120.10">
    <property type="entry name" value="Jelly Rolls"/>
    <property type="match status" value="1"/>
</dbReference>
<proteinExistence type="inferred from homology"/>
<evidence type="ECO:0000256" key="2">
    <source>
        <dbReference type="ARBA" id="ARBA00006115"/>
    </source>
</evidence>
<dbReference type="UniPathway" id="UPA00126">
    <property type="reaction ID" value="UER00930"/>
</dbReference>
<reference evidence="13 14" key="1">
    <citation type="submission" date="2020-08" db="EMBL/GenBank/DDBJ databases">
        <title>Emergence and comparative genomics analysis of Citrobacter in Fennec fox imported from North Africa to China.</title>
        <authorList>
            <person name="Zheng B."/>
        </authorList>
    </citation>
    <scope>NUCLEOTIDE SEQUENCE [LARGE SCALE GENOMIC DNA]</scope>
    <source>
        <strain evidence="13 14">FF141</strain>
    </source>
</reference>
<keyword evidence="5 13" id="KW-0548">Nucleotidyltransferase</keyword>
<evidence type="ECO:0000256" key="8">
    <source>
        <dbReference type="ARBA" id="ARBA00047343"/>
    </source>
</evidence>
<dbReference type="Pfam" id="PF01050">
    <property type="entry name" value="MannoseP_isomer"/>
    <property type="match status" value="1"/>
</dbReference>
<dbReference type="InterPro" id="IPR005835">
    <property type="entry name" value="NTP_transferase_dom"/>
</dbReference>
<evidence type="ECO:0000313" key="14">
    <source>
        <dbReference type="Proteomes" id="UP000548504"/>
    </source>
</evidence>
<protein>
    <recommendedName>
        <fullName evidence="3">mannose-1-phosphate guanylyltransferase</fullName>
        <ecNumber evidence="3">2.7.7.13</ecNumber>
    </recommendedName>
</protein>
<evidence type="ECO:0000256" key="1">
    <source>
        <dbReference type="ARBA" id="ARBA00004823"/>
    </source>
</evidence>
<evidence type="ECO:0000256" key="3">
    <source>
        <dbReference type="ARBA" id="ARBA00012387"/>
    </source>
</evidence>
<evidence type="ECO:0000313" key="13">
    <source>
        <dbReference type="EMBL" id="MBC2619946.1"/>
    </source>
</evidence>
<dbReference type="Pfam" id="PF22640">
    <property type="entry name" value="ManC_GMP_beta-helix"/>
    <property type="match status" value="1"/>
</dbReference>
<dbReference type="CDD" id="cd02213">
    <property type="entry name" value="cupin_PMI_typeII_C"/>
    <property type="match status" value="1"/>
</dbReference>
<dbReference type="GO" id="GO:0009298">
    <property type="term" value="P:GDP-mannose biosynthetic process"/>
    <property type="evidence" value="ECO:0007669"/>
    <property type="project" value="UniProtKB-UniPathway"/>
</dbReference>
<dbReference type="NCBIfam" id="TIGR01479">
    <property type="entry name" value="GMP_PMI"/>
    <property type="match status" value="1"/>
</dbReference>
<keyword evidence="6" id="KW-0547">Nucleotide-binding</keyword>
<dbReference type="Proteomes" id="UP000548504">
    <property type="component" value="Unassembled WGS sequence"/>
</dbReference>
<dbReference type="FunFam" id="3.90.550.10:FF:000046">
    <property type="entry name" value="Mannose-1-phosphate guanylyltransferase (GDP)"/>
    <property type="match status" value="1"/>
</dbReference>
<keyword evidence="13" id="KW-0413">Isomerase</keyword>
<evidence type="ECO:0000256" key="9">
    <source>
        <dbReference type="RuleBase" id="RU004190"/>
    </source>
</evidence>
<dbReference type="AlphaFoldDB" id="A0A7X1BQA9"/>
<evidence type="ECO:0000256" key="7">
    <source>
        <dbReference type="ARBA" id="ARBA00023134"/>
    </source>
</evidence>
<dbReference type="InterPro" id="IPR011051">
    <property type="entry name" value="RmlC_Cupin_sf"/>
</dbReference>
<comment type="caution">
    <text evidence="13">The sequence shown here is derived from an EMBL/GenBank/DDBJ whole genome shotgun (WGS) entry which is preliminary data.</text>
</comment>
<evidence type="ECO:0000256" key="4">
    <source>
        <dbReference type="ARBA" id="ARBA00022679"/>
    </source>
</evidence>
<dbReference type="RefSeq" id="WP_085047948.1">
    <property type="nucleotide sequence ID" value="NZ_CP101080.1"/>
</dbReference>
<evidence type="ECO:0000259" key="12">
    <source>
        <dbReference type="Pfam" id="PF22640"/>
    </source>
</evidence>
<dbReference type="FunFam" id="2.60.120.10:FF:000032">
    <property type="entry name" value="Mannose-1-phosphate guanylyltransferase/mannose-6-phosphate isomerase"/>
    <property type="match status" value="1"/>
</dbReference>
<dbReference type="GO" id="GO:0016853">
    <property type="term" value="F:isomerase activity"/>
    <property type="evidence" value="ECO:0007669"/>
    <property type="project" value="UniProtKB-KW"/>
</dbReference>
<dbReference type="GO" id="GO:0005525">
    <property type="term" value="F:GTP binding"/>
    <property type="evidence" value="ECO:0007669"/>
    <property type="project" value="UniProtKB-KW"/>
</dbReference>
<dbReference type="SUPFAM" id="SSF51182">
    <property type="entry name" value="RmlC-like cupins"/>
    <property type="match status" value="1"/>
</dbReference>
<evidence type="ECO:0000259" key="11">
    <source>
        <dbReference type="Pfam" id="PF01050"/>
    </source>
</evidence>
<evidence type="ECO:0000259" key="10">
    <source>
        <dbReference type="Pfam" id="PF00483"/>
    </source>
</evidence>
<dbReference type="GO" id="GO:0004475">
    <property type="term" value="F:mannose-1-phosphate guanylyltransferase (GTP) activity"/>
    <property type="evidence" value="ECO:0007669"/>
    <property type="project" value="UniProtKB-EC"/>
</dbReference>